<comment type="caution">
    <text evidence="3">The sequence shown here is derived from an EMBL/GenBank/DDBJ whole genome shotgun (WGS) entry which is preliminary data.</text>
</comment>
<name>A0A1Y3Y127_9ACTN</name>
<dbReference type="AlphaFoldDB" id="A0A1Y3Y127"/>
<evidence type="ECO:0008006" key="5">
    <source>
        <dbReference type="Google" id="ProtNLM"/>
    </source>
</evidence>
<gene>
    <name evidence="3" type="ORF">B5G02_03650</name>
</gene>
<dbReference type="Proteomes" id="UP000195781">
    <property type="component" value="Unassembled WGS sequence"/>
</dbReference>
<proteinExistence type="predicted"/>
<keyword evidence="4" id="KW-1185">Reference proteome</keyword>
<evidence type="ECO:0000256" key="1">
    <source>
        <dbReference type="SAM" id="MobiDB-lite"/>
    </source>
</evidence>
<keyword evidence="2" id="KW-0472">Membrane</keyword>
<dbReference type="EMBL" id="NFIE01000006">
    <property type="protein sequence ID" value="OUN89079.1"/>
    <property type="molecule type" value="Genomic_DNA"/>
</dbReference>
<evidence type="ECO:0000256" key="2">
    <source>
        <dbReference type="SAM" id="Phobius"/>
    </source>
</evidence>
<sequence>MRAFYDETGVEPFVYILPNGSVTSPTELGNMANELYDELFDDEAHFLLVFCDDGQGSFNCGYAVGSQAKTVMDDEAVGILADYLDRYYADMSLSEEEIFARAFEDTGERIMSKTTSPVVYVAICAAVVIVAALAYTGVKKYRASKEREAKRMQDVLNTPLESFGDSDLEDLEKKYSDTSGDD</sequence>
<evidence type="ECO:0000313" key="4">
    <source>
        <dbReference type="Proteomes" id="UP000195781"/>
    </source>
</evidence>
<evidence type="ECO:0000313" key="3">
    <source>
        <dbReference type="EMBL" id="OUN89079.1"/>
    </source>
</evidence>
<feature type="region of interest" description="Disordered" evidence="1">
    <location>
        <begin position="148"/>
        <end position="182"/>
    </location>
</feature>
<protein>
    <recommendedName>
        <fullName evidence="5">TPM domain-containing protein</fullName>
    </recommendedName>
</protein>
<feature type="transmembrane region" description="Helical" evidence="2">
    <location>
        <begin position="118"/>
        <end position="138"/>
    </location>
</feature>
<keyword evidence="2" id="KW-0812">Transmembrane</keyword>
<reference evidence="4" key="1">
    <citation type="submission" date="2017-04" db="EMBL/GenBank/DDBJ databases">
        <title>Function of individual gut microbiota members based on whole genome sequencing of pure cultures obtained from chicken caecum.</title>
        <authorList>
            <person name="Medvecky M."/>
            <person name="Cejkova D."/>
            <person name="Polansky O."/>
            <person name="Karasova D."/>
            <person name="Kubasova T."/>
            <person name="Cizek A."/>
            <person name="Rychlik I."/>
        </authorList>
    </citation>
    <scope>NUCLEOTIDE SEQUENCE [LARGE SCALE GENOMIC DNA]</scope>
    <source>
        <strain evidence="4">An5</strain>
    </source>
</reference>
<keyword evidence="2" id="KW-1133">Transmembrane helix</keyword>
<accession>A0A1Y3Y127</accession>
<organism evidence="3 4">
    <name type="scientific">[Collinsella] massiliensis</name>
    <dbReference type="NCBI Taxonomy" id="1232426"/>
    <lineage>
        <taxon>Bacteria</taxon>
        <taxon>Bacillati</taxon>
        <taxon>Actinomycetota</taxon>
        <taxon>Coriobacteriia</taxon>
        <taxon>Coriobacteriales</taxon>
        <taxon>Coriobacteriaceae</taxon>
        <taxon>Enorma</taxon>
    </lineage>
</organism>